<dbReference type="AlphaFoldDB" id="A0AB35UUU5"/>
<evidence type="ECO:0000256" key="6">
    <source>
        <dbReference type="ARBA" id="ARBA00022989"/>
    </source>
</evidence>
<dbReference type="PANTHER" id="PTHR47019">
    <property type="entry name" value="LIPID II FLIPPASE MURJ"/>
    <property type="match status" value="1"/>
</dbReference>
<evidence type="ECO:0000313" key="12">
    <source>
        <dbReference type="EMBL" id="MDY6487039.1"/>
    </source>
</evidence>
<dbReference type="GO" id="GO:0005886">
    <property type="term" value="C:plasma membrane"/>
    <property type="evidence" value="ECO:0007669"/>
    <property type="project" value="UniProtKB-SubCell"/>
</dbReference>
<reference evidence="12 14" key="1">
    <citation type="submission" date="2023-11" db="EMBL/GenBank/DDBJ databases">
        <title>The common occurrence of Acinetobacte faecalis in cattle feces and its emended description.</title>
        <authorList>
            <person name="Kyselkova M."/>
            <person name="Xanthopoulou K."/>
            <person name="Shestivska V."/>
            <person name="Spanelova P."/>
            <person name="Maixnerova M."/>
            <person name="Higgins P.G."/>
            <person name="Nemec A."/>
        </authorList>
    </citation>
    <scope>NUCLEOTIDE SEQUENCE [LARGE SCALE GENOMIC DNA]</scope>
    <source>
        <strain evidence="12 14">ANC 7483</strain>
    </source>
</reference>
<evidence type="ECO:0000256" key="8">
    <source>
        <dbReference type="ARBA" id="ARBA00060041"/>
    </source>
</evidence>
<evidence type="ECO:0000256" key="10">
    <source>
        <dbReference type="HAMAP-Rule" id="MF_02078"/>
    </source>
</evidence>
<name>A0AB35UUU5_9GAMM</name>
<accession>A0AB35UUU5</accession>
<evidence type="ECO:0000313" key="13">
    <source>
        <dbReference type="EMBL" id="MDY6551214.1"/>
    </source>
</evidence>
<dbReference type="EMBL" id="JAXHPL010000034">
    <property type="protein sequence ID" value="MDY6487039.1"/>
    <property type="molecule type" value="Genomic_DNA"/>
</dbReference>
<dbReference type="GO" id="GO:0009252">
    <property type="term" value="P:peptidoglycan biosynthetic process"/>
    <property type="evidence" value="ECO:0007669"/>
    <property type="project" value="UniProtKB-UniRule"/>
</dbReference>
<dbReference type="PANTHER" id="PTHR47019:SF1">
    <property type="entry name" value="LIPID II FLIPPASE MURJ"/>
    <property type="match status" value="1"/>
</dbReference>
<dbReference type="EMBL" id="JAXHPO010000055">
    <property type="protein sequence ID" value="MDY6551214.1"/>
    <property type="molecule type" value="Genomic_DNA"/>
</dbReference>
<feature type="transmembrane region" description="Helical" evidence="10">
    <location>
        <begin position="90"/>
        <end position="117"/>
    </location>
</feature>
<dbReference type="GO" id="GO:0008360">
    <property type="term" value="P:regulation of cell shape"/>
    <property type="evidence" value="ECO:0007669"/>
    <property type="project" value="UniProtKB-UniRule"/>
</dbReference>
<dbReference type="NCBIfam" id="TIGR01695">
    <property type="entry name" value="murJ_mviN"/>
    <property type="match status" value="1"/>
</dbReference>
<feature type="transmembrane region" description="Helical" evidence="10">
    <location>
        <begin position="352"/>
        <end position="377"/>
    </location>
</feature>
<evidence type="ECO:0000256" key="3">
    <source>
        <dbReference type="ARBA" id="ARBA00022692"/>
    </source>
</evidence>
<evidence type="ECO:0000256" key="4">
    <source>
        <dbReference type="ARBA" id="ARBA00022960"/>
    </source>
</evidence>
<organism evidence="12 14">
    <name type="scientific">Acinetobacter faecalis</name>
    <dbReference type="NCBI Taxonomy" id="2665161"/>
    <lineage>
        <taxon>Bacteria</taxon>
        <taxon>Pseudomonadati</taxon>
        <taxon>Pseudomonadota</taxon>
        <taxon>Gammaproteobacteria</taxon>
        <taxon>Moraxellales</taxon>
        <taxon>Moraxellaceae</taxon>
        <taxon>Acinetobacter</taxon>
    </lineage>
</organism>
<comment type="subcellular location">
    <subcellularLocation>
        <location evidence="10">Cell inner membrane</location>
        <topology evidence="10">Multi-pass membrane protein</topology>
    </subcellularLocation>
    <subcellularLocation>
        <location evidence="1">Cell membrane</location>
        <topology evidence="1">Multi-pass membrane protein</topology>
    </subcellularLocation>
</comment>
<gene>
    <name evidence="10 12" type="primary">murJ</name>
    <name evidence="13" type="ORF">SKM48_10725</name>
    <name evidence="12" type="ORF">SKM51_07475</name>
</gene>
<dbReference type="PIRSF" id="PIRSF002869">
    <property type="entry name" value="MviN"/>
    <property type="match status" value="1"/>
</dbReference>
<keyword evidence="10" id="KW-0997">Cell inner membrane</keyword>
<dbReference type="InterPro" id="IPR004268">
    <property type="entry name" value="MurJ"/>
</dbReference>
<evidence type="ECO:0000256" key="5">
    <source>
        <dbReference type="ARBA" id="ARBA00022984"/>
    </source>
</evidence>
<dbReference type="InterPro" id="IPR051050">
    <property type="entry name" value="Lipid_II_flippase_MurJ/MviN"/>
</dbReference>
<comment type="caution">
    <text evidence="12">The sequence shown here is derived from an EMBL/GenBank/DDBJ whole genome shotgun (WGS) entry which is preliminary data.</text>
</comment>
<keyword evidence="6 10" id="KW-1133">Transmembrane helix</keyword>
<dbReference type="GO" id="GO:0071555">
    <property type="term" value="P:cell wall organization"/>
    <property type="evidence" value="ECO:0007669"/>
    <property type="project" value="UniProtKB-UniRule"/>
</dbReference>
<protein>
    <recommendedName>
        <fullName evidence="10">Probable lipid II flippase MurJ</fullName>
    </recommendedName>
</protein>
<feature type="transmembrane region" description="Helical" evidence="10">
    <location>
        <begin position="389"/>
        <end position="411"/>
    </location>
</feature>
<dbReference type="GO" id="GO:0015648">
    <property type="term" value="F:lipid-linked peptidoglycan transporter activity"/>
    <property type="evidence" value="ECO:0007669"/>
    <property type="project" value="UniProtKB-UniRule"/>
</dbReference>
<evidence type="ECO:0000313" key="14">
    <source>
        <dbReference type="Proteomes" id="UP001278995"/>
    </source>
</evidence>
<keyword evidence="15" id="KW-1185">Reference proteome</keyword>
<keyword evidence="5 10" id="KW-0573">Peptidoglycan synthesis</keyword>
<keyword evidence="2 10" id="KW-1003">Cell membrane</keyword>
<dbReference type="Proteomes" id="UP001278995">
    <property type="component" value="Unassembled WGS sequence"/>
</dbReference>
<evidence type="ECO:0000256" key="1">
    <source>
        <dbReference type="ARBA" id="ARBA00004651"/>
    </source>
</evidence>
<keyword evidence="10 11" id="KW-0813">Transport</keyword>
<dbReference type="CDD" id="cd13123">
    <property type="entry name" value="MATE_MurJ_like"/>
    <property type="match status" value="1"/>
</dbReference>
<feature type="transmembrane region" description="Helical" evidence="10">
    <location>
        <begin position="316"/>
        <end position="340"/>
    </location>
</feature>
<comment type="pathway">
    <text evidence="10">Cell wall biogenesis; peptidoglycan biosynthesis.</text>
</comment>
<feature type="transmembrane region" description="Helical" evidence="10">
    <location>
        <begin position="417"/>
        <end position="439"/>
    </location>
</feature>
<feature type="transmembrane region" description="Helical" evidence="10">
    <location>
        <begin position="188"/>
        <end position="206"/>
    </location>
</feature>
<dbReference type="PRINTS" id="PR01806">
    <property type="entry name" value="VIRFACTRMVIN"/>
</dbReference>
<dbReference type="GO" id="GO:0034204">
    <property type="term" value="P:lipid translocation"/>
    <property type="evidence" value="ECO:0007669"/>
    <property type="project" value="TreeGrafter"/>
</dbReference>
<dbReference type="HAMAP" id="MF_02078">
    <property type="entry name" value="MurJ_MviN"/>
    <property type="match status" value="1"/>
</dbReference>
<comment type="similarity">
    <text evidence="9 10 11">Belongs to the MurJ/MviN family.</text>
</comment>
<dbReference type="Proteomes" id="UP001284094">
    <property type="component" value="Unassembled WGS sequence"/>
</dbReference>
<feature type="transmembrane region" description="Helical" evidence="10">
    <location>
        <begin position="485"/>
        <end position="509"/>
    </location>
</feature>
<keyword evidence="3 10" id="KW-0812">Transmembrane</keyword>
<feature type="transmembrane region" description="Helical" evidence="10">
    <location>
        <begin position="277"/>
        <end position="295"/>
    </location>
</feature>
<keyword evidence="10 11" id="KW-0961">Cell wall biogenesis/degradation</keyword>
<evidence type="ECO:0000256" key="11">
    <source>
        <dbReference type="PIRNR" id="PIRNR002869"/>
    </source>
</evidence>
<reference evidence="13" key="2">
    <citation type="submission" date="2023-11" db="EMBL/GenBank/DDBJ databases">
        <authorList>
            <person name="Kyselkova M."/>
            <person name="Xanthopoulou K."/>
            <person name="Shestivska V."/>
            <person name="Spanelova P."/>
            <person name="Maixnerova M."/>
            <person name="Higgins P.G."/>
            <person name="Nemec A."/>
        </authorList>
    </citation>
    <scope>NUCLEOTIDE SEQUENCE</scope>
    <source>
        <strain evidence="13">ANC 7225</strain>
    </source>
</reference>
<evidence type="ECO:0000256" key="2">
    <source>
        <dbReference type="ARBA" id="ARBA00022475"/>
    </source>
</evidence>
<comment type="function">
    <text evidence="8 10 11">Involved in peptidoglycan biosynthesis. Transports lipid-linked peptidoglycan precursors from the inner to the outer leaflet of the cytoplasmic membrane.</text>
</comment>
<evidence type="ECO:0000256" key="7">
    <source>
        <dbReference type="ARBA" id="ARBA00023136"/>
    </source>
</evidence>
<feature type="transmembrane region" description="Helical" evidence="10">
    <location>
        <begin position="451"/>
        <end position="473"/>
    </location>
</feature>
<evidence type="ECO:0000256" key="9">
    <source>
        <dbReference type="ARBA" id="ARBA00061532"/>
    </source>
</evidence>
<feature type="transmembrane region" description="Helical" evidence="10">
    <location>
        <begin position="164"/>
        <end position="182"/>
    </location>
</feature>
<keyword evidence="4 10" id="KW-0133">Cell shape</keyword>
<proteinExistence type="inferred from homology"/>
<sequence>MVPMALWRSTVIVSAMTMLSRVLGLVRDIVLLNVFGAGKDFDTFVVAFRIPNFFRRLFAEGAFSQAFIPVLTEYKTSRTHAEVQILISRVFGCLATVMSLLTLFAMIAAPVIIYVYAPGFHDDPAKFALASDMFRLTIPYLLFMSLTAFASSILNSYGSFTTPAFAPVLLNAAMIAGALWLTPYMDTPIMALGWSVVAAGFFQLAIQIPELWRKKLLIPPKIDFKHEGVDRIMKLMLPALFGVSVTQINLLLNTIWASYMQDGSVSWLYSAERMTELPLGLIGVAIGTVILPSLSERIAEQDQSKFRGMMDWAAKVIILVGVPASIALFMLSTPIIHTLFERGAFTAEDTYMTALALQCMSAGVISFMLIKVFAPGFYARQDTKTPVRVGLMAVAANAILNVVFIGLFKLIDWNAEHMALALASSGSALVNAGMLYFYLHKRDIFRFGAHWKKLLVQFAIANAAMVAALWYGLTLYSGDASQWTRIVELLGLCIVGAVAYGVVLIATGFRPRHLKP</sequence>
<feature type="transmembrane region" description="Helical" evidence="10">
    <location>
        <begin position="235"/>
        <end position="257"/>
    </location>
</feature>
<reference evidence="13 15" key="3">
    <citation type="journal article" date="2024" name="Syst. Appl. Microbiol.">
        <title>Evidence for the occurrence of Acinetobacter faecalis in cattle feces and its emended description.</title>
        <authorList>
            <person name="Kyselkova M."/>
            <person name="Xanthopoulou K."/>
            <person name="Shestivska V."/>
            <person name="Spanelova P."/>
            <person name="Maixnerova M."/>
            <person name="Higgins P.G."/>
            <person name="Nemec A."/>
        </authorList>
    </citation>
    <scope>NUCLEOTIDE SEQUENCE [LARGE SCALE GENOMIC DNA]</scope>
    <source>
        <strain evidence="13 15">ANC 7225</strain>
    </source>
</reference>
<feature type="transmembrane region" description="Helical" evidence="10">
    <location>
        <begin position="137"/>
        <end position="157"/>
    </location>
</feature>
<keyword evidence="7 10" id="KW-0472">Membrane</keyword>
<evidence type="ECO:0000313" key="15">
    <source>
        <dbReference type="Proteomes" id="UP001284094"/>
    </source>
</evidence>
<dbReference type="Pfam" id="PF03023">
    <property type="entry name" value="MurJ"/>
    <property type="match status" value="1"/>
</dbReference>